<reference evidence="1" key="1">
    <citation type="submission" date="2014-11" db="EMBL/GenBank/DDBJ databases">
        <authorList>
            <person name="Amaro Gonzalez C."/>
        </authorList>
    </citation>
    <scope>NUCLEOTIDE SEQUENCE</scope>
</reference>
<evidence type="ECO:0000313" key="1">
    <source>
        <dbReference type="EMBL" id="JAH65104.1"/>
    </source>
</evidence>
<sequence length="31" mass="3686">MYSTMYSKTCCVLRVRLIFLFLKKRCLGDVP</sequence>
<dbReference type="EMBL" id="GBXM01043473">
    <property type="protein sequence ID" value="JAH65104.1"/>
    <property type="molecule type" value="Transcribed_RNA"/>
</dbReference>
<dbReference type="AlphaFoldDB" id="A0A0E9UGU8"/>
<accession>A0A0E9UGU8</accession>
<proteinExistence type="predicted"/>
<reference evidence="1" key="2">
    <citation type="journal article" date="2015" name="Fish Shellfish Immunol.">
        <title>Early steps in the European eel (Anguilla anguilla)-Vibrio vulnificus interaction in the gills: Role of the RtxA13 toxin.</title>
        <authorList>
            <person name="Callol A."/>
            <person name="Pajuelo D."/>
            <person name="Ebbesson L."/>
            <person name="Teles M."/>
            <person name="MacKenzie S."/>
            <person name="Amaro C."/>
        </authorList>
    </citation>
    <scope>NUCLEOTIDE SEQUENCE</scope>
</reference>
<name>A0A0E9UGU8_ANGAN</name>
<protein>
    <submittedName>
        <fullName evidence="1">Uncharacterized protein</fullName>
    </submittedName>
</protein>
<organism evidence="1">
    <name type="scientific">Anguilla anguilla</name>
    <name type="common">European freshwater eel</name>
    <name type="synonym">Muraena anguilla</name>
    <dbReference type="NCBI Taxonomy" id="7936"/>
    <lineage>
        <taxon>Eukaryota</taxon>
        <taxon>Metazoa</taxon>
        <taxon>Chordata</taxon>
        <taxon>Craniata</taxon>
        <taxon>Vertebrata</taxon>
        <taxon>Euteleostomi</taxon>
        <taxon>Actinopterygii</taxon>
        <taxon>Neopterygii</taxon>
        <taxon>Teleostei</taxon>
        <taxon>Anguilliformes</taxon>
        <taxon>Anguillidae</taxon>
        <taxon>Anguilla</taxon>
    </lineage>
</organism>